<keyword evidence="6" id="KW-1185">Reference proteome</keyword>
<protein>
    <submittedName>
        <fullName evidence="5">SDR family NAD(P)-dependent oxidoreductase</fullName>
    </submittedName>
</protein>
<dbReference type="InterPro" id="IPR057326">
    <property type="entry name" value="KR_dom"/>
</dbReference>
<proteinExistence type="inferred from homology"/>
<evidence type="ECO:0000313" key="5">
    <source>
        <dbReference type="EMBL" id="GAA3800665.1"/>
    </source>
</evidence>
<dbReference type="PROSITE" id="PS00061">
    <property type="entry name" value="ADH_SHORT"/>
    <property type="match status" value="1"/>
</dbReference>
<keyword evidence="3" id="KW-0520">NAD</keyword>
<keyword evidence="2" id="KW-0560">Oxidoreductase</keyword>
<organism evidence="5 6">
    <name type="scientific">Amycolatopsis tucumanensis</name>
    <dbReference type="NCBI Taxonomy" id="401106"/>
    <lineage>
        <taxon>Bacteria</taxon>
        <taxon>Bacillati</taxon>
        <taxon>Actinomycetota</taxon>
        <taxon>Actinomycetes</taxon>
        <taxon>Pseudonocardiales</taxon>
        <taxon>Pseudonocardiaceae</taxon>
        <taxon>Amycolatopsis</taxon>
    </lineage>
</organism>
<dbReference type="InterPro" id="IPR036291">
    <property type="entry name" value="NAD(P)-bd_dom_sf"/>
</dbReference>
<dbReference type="SMART" id="SM00822">
    <property type="entry name" value="PKS_KR"/>
    <property type="match status" value="1"/>
</dbReference>
<gene>
    <name evidence="5" type="ORF">GCM10022380_17560</name>
</gene>
<evidence type="ECO:0000256" key="3">
    <source>
        <dbReference type="ARBA" id="ARBA00023027"/>
    </source>
</evidence>
<dbReference type="PANTHER" id="PTHR24321:SF8">
    <property type="entry name" value="ESTRADIOL 17-BETA-DEHYDROGENASE 8-RELATED"/>
    <property type="match status" value="1"/>
</dbReference>
<comment type="caution">
    <text evidence="5">The sequence shown here is derived from an EMBL/GenBank/DDBJ whole genome shotgun (WGS) entry which is preliminary data.</text>
</comment>
<accession>A0ABP7HWW5</accession>
<dbReference type="InterPro" id="IPR002347">
    <property type="entry name" value="SDR_fam"/>
</dbReference>
<evidence type="ECO:0000259" key="4">
    <source>
        <dbReference type="SMART" id="SM00822"/>
    </source>
</evidence>
<dbReference type="CDD" id="cd05233">
    <property type="entry name" value="SDR_c"/>
    <property type="match status" value="1"/>
</dbReference>
<dbReference type="PRINTS" id="PR00080">
    <property type="entry name" value="SDRFAMILY"/>
</dbReference>
<evidence type="ECO:0000256" key="1">
    <source>
        <dbReference type="ARBA" id="ARBA00006484"/>
    </source>
</evidence>
<evidence type="ECO:0000256" key="2">
    <source>
        <dbReference type="ARBA" id="ARBA00023002"/>
    </source>
</evidence>
<dbReference type="EMBL" id="BAABCM010000001">
    <property type="protein sequence ID" value="GAA3800665.1"/>
    <property type="molecule type" value="Genomic_DNA"/>
</dbReference>
<dbReference type="PRINTS" id="PR00081">
    <property type="entry name" value="GDHRDH"/>
</dbReference>
<dbReference type="Gene3D" id="3.40.50.720">
    <property type="entry name" value="NAD(P)-binding Rossmann-like Domain"/>
    <property type="match status" value="1"/>
</dbReference>
<reference evidence="6" key="1">
    <citation type="journal article" date="2019" name="Int. J. Syst. Evol. Microbiol.">
        <title>The Global Catalogue of Microorganisms (GCM) 10K type strain sequencing project: providing services to taxonomists for standard genome sequencing and annotation.</title>
        <authorList>
            <consortium name="The Broad Institute Genomics Platform"/>
            <consortium name="The Broad Institute Genome Sequencing Center for Infectious Disease"/>
            <person name="Wu L."/>
            <person name="Ma J."/>
        </authorList>
    </citation>
    <scope>NUCLEOTIDE SEQUENCE [LARGE SCALE GENOMIC DNA]</scope>
    <source>
        <strain evidence="6">JCM 17017</strain>
    </source>
</reference>
<dbReference type="InterPro" id="IPR020904">
    <property type="entry name" value="Sc_DH/Rdtase_CS"/>
</dbReference>
<dbReference type="Proteomes" id="UP001501624">
    <property type="component" value="Unassembled WGS sequence"/>
</dbReference>
<dbReference type="SUPFAM" id="SSF51735">
    <property type="entry name" value="NAD(P)-binding Rossmann-fold domains"/>
    <property type="match status" value="1"/>
</dbReference>
<dbReference type="Pfam" id="PF13561">
    <property type="entry name" value="adh_short_C2"/>
    <property type="match status" value="1"/>
</dbReference>
<comment type="similarity">
    <text evidence="1">Belongs to the short-chain dehydrogenases/reductases (SDR) family.</text>
</comment>
<evidence type="ECO:0000313" key="6">
    <source>
        <dbReference type="Proteomes" id="UP001501624"/>
    </source>
</evidence>
<dbReference type="PANTHER" id="PTHR24321">
    <property type="entry name" value="DEHYDROGENASES, SHORT CHAIN"/>
    <property type="match status" value="1"/>
</dbReference>
<feature type="domain" description="Ketoreductase" evidence="4">
    <location>
        <begin position="2"/>
        <end position="174"/>
    </location>
</feature>
<name>A0ABP7HWW5_9PSEU</name>
<sequence length="250" mass="26169">MVVVIGGASGIGLATAERFARDGATVVVADLDGDLATTRARELGGRSWAHQVRITDDDAVDTMFDLVGSRSGRVDAVVNCAGTSAVAPLTGFDADDWRRVVDVCLTGAFLVIKHTARRMDEYGSIVTIASLNATQPAAGMAAYCAAKAGVVMLTQVAALELGPQKIRVNAVSPGLVDTPLVAPLLRVPGLAEEFTDNTPLGRSGIPEDVANAVHFLSTRDSWITGETLTLDGDAHTRRYPDVLAKLTAGR</sequence>